<evidence type="ECO:0000259" key="7">
    <source>
        <dbReference type="Pfam" id="PF04542"/>
    </source>
</evidence>
<evidence type="ECO:0000259" key="8">
    <source>
        <dbReference type="Pfam" id="PF08281"/>
    </source>
</evidence>
<feature type="domain" description="RNA polymerase sigma factor 70 region 4 type 2" evidence="8">
    <location>
        <begin position="125"/>
        <end position="176"/>
    </location>
</feature>
<proteinExistence type="inferred from homology"/>
<dbReference type="InterPro" id="IPR014284">
    <property type="entry name" value="RNA_pol_sigma-70_dom"/>
</dbReference>
<gene>
    <name evidence="9" type="primary">rpoE_3</name>
    <name evidence="9" type="ORF">Pan216_28980</name>
</gene>
<sequence length="189" mass="22014">MKERDQTLIDECLAGRSEAFGELIQPYQDRLYNMLFRVVGREEDAAEYFQEAMVRAFRALRQYQGGSAFYTWLYRIAINVVFTDQRRRRPRATASNTSLLSYDLPDPNESNRPSAGIEVREKRKLVQQALADIPESFRAILVLKDIEGLRYEEIAEVLDIPIGTVRSRLHRARSEMRDRLKPMLERGSL</sequence>
<dbReference type="NCBIfam" id="TIGR02937">
    <property type="entry name" value="sigma70-ECF"/>
    <property type="match status" value="1"/>
</dbReference>
<organism evidence="9 10">
    <name type="scientific">Kolteria novifilia</name>
    <dbReference type="NCBI Taxonomy" id="2527975"/>
    <lineage>
        <taxon>Bacteria</taxon>
        <taxon>Pseudomonadati</taxon>
        <taxon>Planctomycetota</taxon>
        <taxon>Planctomycetia</taxon>
        <taxon>Kolteriales</taxon>
        <taxon>Kolteriaceae</taxon>
        <taxon>Kolteria</taxon>
    </lineage>
</organism>
<dbReference type="GO" id="GO:0006352">
    <property type="term" value="P:DNA-templated transcription initiation"/>
    <property type="evidence" value="ECO:0007669"/>
    <property type="project" value="InterPro"/>
</dbReference>
<dbReference type="InterPro" id="IPR013249">
    <property type="entry name" value="RNA_pol_sigma70_r4_t2"/>
</dbReference>
<dbReference type="InterPro" id="IPR013324">
    <property type="entry name" value="RNA_pol_sigma_r3/r4-like"/>
</dbReference>
<evidence type="ECO:0000256" key="5">
    <source>
        <dbReference type="ARBA" id="ARBA00023163"/>
    </source>
</evidence>
<dbReference type="GO" id="GO:0003677">
    <property type="term" value="F:DNA binding"/>
    <property type="evidence" value="ECO:0007669"/>
    <property type="project" value="UniProtKB-KW"/>
</dbReference>
<feature type="region of interest" description="Disordered" evidence="6">
    <location>
        <begin position="92"/>
        <end position="116"/>
    </location>
</feature>
<protein>
    <submittedName>
        <fullName evidence="9">ECF RNA polymerase sigma-E factor</fullName>
    </submittedName>
</protein>
<dbReference type="PANTHER" id="PTHR43133">
    <property type="entry name" value="RNA POLYMERASE ECF-TYPE SIGMA FACTO"/>
    <property type="match status" value="1"/>
</dbReference>
<feature type="domain" description="RNA polymerase sigma-70 region 2" evidence="7">
    <location>
        <begin position="23"/>
        <end position="89"/>
    </location>
</feature>
<dbReference type="KEGG" id="knv:Pan216_28980"/>
<evidence type="ECO:0000313" key="10">
    <source>
        <dbReference type="Proteomes" id="UP000317093"/>
    </source>
</evidence>
<keyword evidence="10" id="KW-1185">Reference proteome</keyword>
<dbReference type="EMBL" id="CP036279">
    <property type="protein sequence ID" value="QDU62032.1"/>
    <property type="molecule type" value="Genomic_DNA"/>
</dbReference>
<evidence type="ECO:0000256" key="4">
    <source>
        <dbReference type="ARBA" id="ARBA00023125"/>
    </source>
</evidence>
<dbReference type="InterPro" id="IPR013325">
    <property type="entry name" value="RNA_pol_sigma_r2"/>
</dbReference>
<dbReference type="InterPro" id="IPR036388">
    <property type="entry name" value="WH-like_DNA-bd_sf"/>
</dbReference>
<dbReference type="Pfam" id="PF04542">
    <property type="entry name" value="Sigma70_r2"/>
    <property type="match status" value="1"/>
</dbReference>
<name>A0A518B507_9BACT</name>
<keyword evidence="5" id="KW-0804">Transcription</keyword>
<dbReference type="InterPro" id="IPR039425">
    <property type="entry name" value="RNA_pol_sigma-70-like"/>
</dbReference>
<evidence type="ECO:0000256" key="3">
    <source>
        <dbReference type="ARBA" id="ARBA00023082"/>
    </source>
</evidence>
<dbReference type="InterPro" id="IPR007627">
    <property type="entry name" value="RNA_pol_sigma70_r2"/>
</dbReference>
<keyword evidence="3" id="KW-0731">Sigma factor</keyword>
<keyword evidence="2" id="KW-0805">Transcription regulation</keyword>
<dbReference type="GO" id="GO:0016987">
    <property type="term" value="F:sigma factor activity"/>
    <property type="evidence" value="ECO:0007669"/>
    <property type="project" value="UniProtKB-KW"/>
</dbReference>
<dbReference type="AlphaFoldDB" id="A0A518B507"/>
<comment type="similarity">
    <text evidence="1">Belongs to the sigma-70 factor family. ECF subfamily.</text>
</comment>
<dbReference type="PANTHER" id="PTHR43133:SF8">
    <property type="entry name" value="RNA POLYMERASE SIGMA FACTOR HI_1459-RELATED"/>
    <property type="match status" value="1"/>
</dbReference>
<reference evidence="9 10" key="1">
    <citation type="submission" date="2019-02" db="EMBL/GenBank/DDBJ databases">
        <title>Deep-cultivation of Planctomycetes and their phenomic and genomic characterization uncovers novel biology.</title>
        <authorList>
            <person name="Wiegand S."/>
            <person name="Jogler M."/>
            <person name="Boedeker C."/>
            <person name="Pinto D."/>
            <person name="Vollmers J."/>
            <person name="Rivas-Marin E."/>
            <person name="Kohn T."/>
            <person name="Peeters S.H."/>
            <person name="Heuer A."/>
            <person name="Rast P."/>
            <person name="Oberbeckmann S."/>
            <person name="Bunk B."/>
            <person name="Jeske O."/>
            <person name="Meyerdierks A."/>
            <person name="Storesund J.E."/>
            <person name="Kallscheuer N."/>
            <person name="Luecker S."/>
            <person name="Lage O.M."/>
            <person name="Pohl T."/>
            <person name="Merkel B.J."/>
            <person name="Hornburger P."/>
            <person name="Mueller R.-W."/>
            <person name="Bruemmer F."/>
            <person name="Labrenz M."/>
            <person name="Spormann A.M."/>
            <person name="Op den Camp H."/>
            <person name="Overmann J."/>
            <person name="Amann R."/>
            <person name="Jetten M.S.M."/>
            <person name="Mascher T."/>
            <person name="Medema M.H."/>
            <person name="Devos D.P."/>
            <person name="Kaster A.-K."/>
            <person name="Ovreas L."/>
            <person name="Rohde M."/>
            <person name="Galperin M.Y."/>
            <person name="Jogler C."/>
        </authorList>
    </citation>
    <scope>NUCLEOTIDE SEQUENCE [LARGE SCALE GENOMIC DNA]</scope>
    <source>
        <strain evidence="9 10">Pan216</strain>
    </source>
</reference>
<dbReference type="RefSeq" id="WP_419193639.1">
    <property type="nucleotide sequence ID" value="NZ_CP036279.1"/>
</dbReference>
<dbReference type="SUPFAM" id="SSF88659">
    <property type="entry name" value="Sigma3 and sigma4 domains of RNA polymerase sigma factors"/>
    <property type="match status" value="1"/>
</dbReference>
<dbReference type="Gene3D" id="1.10.1740.10">
    <property type="match status" value="1"/>
</dbReference>
<accession>A0A518B507</accession>
<evidence type="ECO:0000313" key="9">
    <source>
        <dbReference type="EMBL" id="QDU62032.1"/>
    </source>
</evidence>
<dbReference type="Pfam" id="PF08281">
    <property type="entry name" value="Sigma70_r4_2"/>
    <property type="match status" value="1"/>
</dbReference>
<dbReference type="SUPFAM" id="SSF88946">
    <property type="entry name" value="Sigma2 domain of RNA polymerase sigma factors"/>
    <property type="match status" value="1"/>
</dbReference>
<evidence type="ECO:0000256" key="2">
    <source>
        <dbReference type="ARBA" id="ARBA00023015"/>
    </source>
</evidence>
<keyword evidence="4" id="KW-0238">DNA-binding</keyword>
<evidence type="ECO:0000256" key="1">
    <source>
        <dbReference type="ARBA" id="ARBA00010641"/>
    </source>
</evidence>
<dbReference type="Gene3D" id="1.10.10.10">
    <property type="entry name" value="Winged helix-like DNA-binding domain superfamily/Winged helix DNA-binding domain"/>
    <property type="match status" value="1"/>
</dbReference>
<evidence type="ECO:0000256" key="6">
    <source>
        <dbReference type="SAM" id="MobiDB-lite"/>
    </source>
</evidence>
<dbReference type="CDD" id="cd06171">
    <property type="entry name" value="Sigma70_r4"/>
    <property type="match status" value="1"/>
</dbReference>
<dbReference type="Proteomes" id="UP000317093">
    <property type="component" value="Chromosome"/>
</dbReference>